<comment type="caution">
    <text evidence="5">The sequence shown here is derived from an EMBL/GenBank/DDBJ whole genome shotgun (WGS) entry which is preliminary data.</text>
</comment>
<dbReference type="Proteomes" id="UP000885621">
    <property type="component" value="Unassembled WGS sequence"/>
</dbReference>
<dbReference type="CDD" id="cd04496">
    <property type="entry name" value="SSB_OBF"/>
    <property type="match status" value="1"/>
</dbReference>
<dbReference type="InterPro" id="IPR000424">
    <property type="entry name" value="Primosome_PriB/ssb"/>
</dbReference>
<dbReference type="Gene3D" id="2.40.50.140">
    <property type="entry name" value="Nucleic acid-binding proteins"/>
    <property type="match status" value="1"/>
</dbReference>
<dbReference type="GO" id="GO:0009295">
    <property type="term" value="C:nucleoid"/>
    <property type="evidence" value="ECO:0007669"/>
    <property type="project" value="TreeGrafter"/>
</dbReference>
<evidence type="ECO:0000256" key="2">
    <source>
        <dbReference type="HAMAP-Rule" id="MF_00984"/>
    </source>
</evidence>
<dbReference type="GO" id="GO:0006260">
    <property type="term" value="P:DNA replication"/>
    <property type="evidence" value="ECO:0007669"/>
    <property type="project" value="InterPro"/>
</dbReference>
<dbReference type="AlphaFoldDB" id="A0A831YEG3"/>
<dbReference type="PROSITE" id="PS50935">
    <property type="entry name" value="SSB"/>
    <property type="match status" value="1"/>
</dbReference>
<evidence type="ECO:0000256" key="3">
    <source>
        <dbReference type="PIRNR" id="PIRNR002070"/>
    </source>
</evidence>
<proteinExistence type="inferred from homology"/>
<sequence length="137" mass="15745">MLNKVLLIGRLTRDPEIRFLPSGMQVTSFTLAVNRRYRDREGNWQEDSNFFDVEAYGNLAERIGRQLSKGHQIFLEGSLRQDKWENSAGEKRSKVKIVAEKVSLLSKPASSQPSKESYFETDFNEPTDLNTDDDVPF</sequence>
<organism evidence="5">
    <name type="scientific">Sulfurihydrogenibium azorense</name>
    <dbReference type="NCBI Taxonomy" id="309806"/>
    <lineage>
        <taxon>Bacteria</taxon>
        <taxon>Pseudomonadati</taxon>
        <taxon>Aquificota</taxon>
        <taxon>Aquificia</taxon>
        <taxon>Aquificales</taxon>
        <taxon>Hydrogenothermaceae</taxon>
        <taxon>Sulfurihydrogenibium</taxon>
    </lineage>
</organism>
<reference evidence="5" key="1">
    <citation type="journal article" date="2020" name="mSystems">
        <title>Genome- and Community-Level Interaction Insights into Carbon Utilization and Element Cycling Functions of Hydrothermarchaeota in Hydrothermal Sediment.</title>
        <authorList>
            <person name="Zhou Z."/>
            <person name="Liu Y."/>
            <person name="Xu W."/>
            <person name="Pan J."/>
            <person name="Luo Z.H."/>
            <person name="Li M."/>
        </authorList>
    </citation>
    <scope>NUCLEOTIDE SEQUENCE [LARGE SCALE GENOMIC DNA]</scope>
    <source>
        <strain evidence="5">SpSt-1257</strain>
    </source>
</reference>
<dbReference type="SUPFAM" id="SSF50249">
    <property type="entry name" value="Nucleic acid-binding proteins"/>
    <property type="match status" value="1"/>
</dbReference>
<dbReference type="InterPro" id="IPR012340">
    <property type="entry name" value="NA-bd_OB-fold"/>
</dbReference>
<comment type="caution">
    <text evidence="2">Lacks conserved residue(s) required for the propagation of feature annotation.</text>
</comment>
<comment type="subunit">
    <text evidence="2">Homotetramer.</text>
</comment>
<dbReference type="PIRSF" id="PIRSF002070">
    <property type="entry name" value="SSB"/>
    <property type="match status" value="1"/>
</dbReference>
<evidence type="ECO:0000256" key="1">
    <source>
        <dbReference type="ARBA" id="ARBA00023125"/>
    </source>
</evidence>
<feature type="region of interest" description="Disordered" evidence="4">
    <location>
        <begin position="106"/>
        <end position="137"/>
    </location>
</feature>
<dbReference type="HAMAP" id="MF_00984">
    <property type="entry name" value="SSB"/>
    <property type="match status" value="1"/>
</dbReference>
<dbReference type="NCBIfam" id="TIGR00621">
    <property type="entry name" value="ssb"/>
    <property type="match status" value="1"/>
</dbReference>
<dbReference type="GO" id="GO:0003697">
    <property type="term" value="F:single-stranded DNA binding"/>
    <property type="evidence" value="ECO:0007669"/>
    <property type="project" value="UniProtKB-UniRule"/>
</dbReference>
<keyword evidence="1 2" id="KW-0238">DNA-binding</keyword>
<evidence type="ECO:0000313" key="5">
    <source>
        <dbReference type="EMBL" id="HEV09615.1"/>
    </source>
</evidence>
<accession>A0A831YEG3</accession>
<dbReference type="InterPro" id="IPR011344">
    <property type="entry name" value="ssDNA-bd"/>
</dbReference>
<protein>
    <recommendedName>
        <fullName evidence="2 3">Single-stranded DNA-binding protein</fullName>
        <shortName evidence="2">SSB</shortName>
    </recommendedName>
</protein>
<name>A0A831YEG3_9AQUI</name>
<feature type="compositionally biased region" description="Acidic residues" evidence="4">
    <location>
        <begin position="122"/>
        <end position="137"/>
    </location>
</feature>
<dbReference type="PANTHER" id="PTHR10302:SF27">
    <property type="entry name" value="SINGLE-STRANDED DNA-BINDING PROTEIN"/>
    <property type="match status" value="1"/>
</dbReference>
<gene>
    <name evidence="5" type="primary">ssb</name>
    <name evidence="5" type="ORF">ENO34_04355</name>
</gene>
<evidence type="ECO:0000256" key="4">
    <source>
        <dbReference type="SAM" id="MobiDB-lite"/>
    </source>
</evidence>
<dbReference type="PANTHER" id="PTHR10302">
    <property type="entry name" value="SINGLE-STRANDED DNA-BINDING PROTEIN"/>
    <property type="match status" value="1"/>
</dbReference>
<dbReference type="EMBL" id="DSFC01000249">
    <property type="protein sequence ID" value="HEV09615.1"/>
    <property type="molecule type" value="Genomic_DNA"/>
</dbReference>
<dbReference type="Pfam" id="PF00436">
    <property type="entry name" value="SSB"/>
    <property type="match status" value="1"/>
</dbReference>